<protein>
    <submittedName>
        <fullName evidence="2">Helix-turn-helix transcriptional regulator</fullName>
    </submittedName>
</protein>
<dbReference type="InterPro" id="IPR010982">
    <property type="entry name" value="Lambda_DNA-bd_dom_sf"/>
</dbReference>
<gene>
    <name evidence="2" type="ORF">H8716_15565</name>
</gene>
<dbReference type="Gene3D" id="1.10.260.40">
    <property type="entry name" value="lambda repressor-like DNA-binding domains"/>
    <property type="match status" value="1"/>
</dbReference>
<evidence type="ECO:0000313" key="3">
    <source>
        <dbReference type="Proteomes" id="UP000657421"/>
    </source>
</evidence>
<evidence type="ECO:0000259" key="1">
    <source>
        <dbReference type="PROSITE" id="PS50943"/>
    </source>
</evidence>
<sequence>MRFCEKLKKAIDELGLNQSQVCGLTGKSKASVSQYLSGKQIPSEEVQSEIATALGLESDYFSKQDRTVVVLPASDLRDGVIPRLSVETVAKLMRVNHTTIRKGLVQGKYDWGYAVKTSEDRYSYFINAMRFQEIEKVKVEGLWY</sequence>
<dbReference type="EMBL" id="JACRSZ010000022">
    <property type="protein sequence ID" value="MBC8574470.1"/>
    <property type="molecule type" value="Genomic_DNA"/>
</dbReference>
<dbReference type="Proteomes" id="UP000657421">
    <property type="component" value="Unassembled WGS sequence"/>
</dbReference>
<dbReference type="SMART" id="SM00530">
    <property type="entry name" value="HTH_XRE"/>
    <property type="match status" value="1"/>
</dbReference>
<dbReference type="SUPFAM" id="SSF47413">
    <property type="entry name" value="lambda repressor-like DNA-binding domains"/>
    <property type="match status" value="1"/>
</dbReference>
<reference evidence="2 3" key="1">
    <citation type="submission" date="2020-08" db="EMBL/GenBank/DDBJ databases">
        <title>Genome public.</title>
        <authorList>
            <person name="Liu C."/>
            <person name="Sun Q."/>
        </authorList>
    </citation>
    <scope>NUCLEOTIDE SEQUENCE [LARGE SCALE GENOMIC DNA]</scope>
    <source>
        <strain evidence="2 3">NSJ-46</strain>
    </source>
</reference>
<comment type="caution">
    <text evidence="2">The sequence shown here is derived from an EMBL/GenBank/DDBJ whole genome shotgun (WGS) entry which is preliminary data.</text>
</comment>
<dbReference type="Pfam" id="PF01381">
    <property type="entry name" value="HTH_3"/>
    <property type="match status" value="1"/>
</dbReference>
<evidence type="ECO:0000313" key="2">
    <source>
        <dbReference type="EMBL" id="MBC8574470.1"/>
    </source>
</evidence>
<dbReference type="PROSITE" id="PS50943">
    <property type="entry name" value="HTH_CROC1"/>
    <property type="match status" value="1"/>
</dbReference>
<accession>A0ABR7NDL9</accession>
<organism evidence="2 3">
    <name type="scientific">Jingyaoa shaoxingensis</name>
    <dbReference type="NCBI Taxonomy" id="2763671"/>
    <lineage>
        <taxon>Bacteria</taxon>
        <taxon>Bacillati</taxon>
        <taxon>Bacillota</taxon>
        <taxon>Clostridia</taxon>
        <taxon>Lachnospirales</taxon>
        <taxon>Lachnospiraceae</taxon>
        <taxon>Jingyaoa</taxon>
    </lineage>
</organism>
<dbReference type="RefSeq" id="WP_249309931.1">
    <property type="nucleotide sequence ID" value="NZ_JACRSZ010000022.1"/>
</dbReference>
<name>A0ABR7NDL9_9FIRM</name>
<dbReference type="CDD" id="cd00093">
    <property type="entry name" value="HTH_XRE"/>
    <property type="match status" value="1"/>
</dbReference>
<dbReference type="InterPro" id="IPR001387">
    <property type="entry name" value="Cro/C1-type_HTH"/>
</dbReference>
<feature type="domain" description="HTH cro/C1-type" evidence="1">
    <location>
        <begin position="7"/>
        <end position="61"/>
    </location>
</feature>
<keyword evidence="3" id="KW-1185">Reference proteome</keyword>
<proteinExistence type="predicted"/>